<keyword evidence="1" id="KW-0378">Hydrolase</keyword>
<feature type="domain" description="Ubiquitin-like" evidence="2">
    <location>
        <begin position="46"/>
        <end position="93"/>
    </location>
</feature>
<dbReference type="InterPro" id="IPR014001">
    <property type="entry name" value="Helicase_ATP-bd"/>
</dbReference>
<dbReference type="PANTHER" id="PTHR47396">
    <property type="entry name" value="TYPE I RESTRICTION ENZYME ECOKI R PROTEIN"/>
    <property type="match status" value="1"/>
</dbReference>
<protein>
    <recommendedName>
        <fullName evidence="8">P-loop containing nucleoside triphosphate hydrolase protein</fullName>
    </recommendedName>
</protein>
<dbReference type="GO" id="GO:0032042">
    <property type="term" value="P:mitochondrial DNA metabolic process"/>
    <property type="evidence" value="ECO:0007669"/>
    <property type="project" value="TreeGrafter"/>
</dbReference>
<dbReference type="SUPFAM" id="SSF63491">
    <property type="entry name" value="BAG domain"/>
    <property type="match status" value="1"/>
</dbReference>
<dbReference type="EMBL" id="JAEPRB010000059">
    <property type="protein sequence ID" value="KAG2223529.1"/>
    <property type="molecule type" value="Genomic_DNA"/>
</dbReference>
<dbReference type="InterPro" id="IPR001650">
    <property type="entry name" value="Helicase_C-like"/>
</dbReference>
<dbReference type="PROSITE" id="PS51035">
    <property type="entry name" value="BAG"/>
    <property type="match status" value="1"/>
</dbReference>
<evidence type="ECO:0000259" key="3">
    <source>
        <dbReference type="PROSITE" id="PS51035"/>
    </source>
</evidence>
<dbReference type="Pfam" id="PF04851">
    <property type="entry name" value="ResIII"/>
    <property type="match status" value="1"/>
</dbReference>
<dbReference type="InterPro" id="IPR003103">
    <property type="entry name" value="BAG_domain"/>
</dbReference>
<dbReference type="PROSITE" id="PS51192">
    <property type="entry name" value="HELICASE_ATP_BIND_1"/>
    <property type="match status" value="1"/>
</dbReference>
<dbReference type="GO" id="GO:0005759">
    <property type="term" value="C:mitochondrial matrix"/>
    <property type="evidence" value="ECO:0007669"/>
    <property type="project" value="TreeGrafter"/>
</dbReference>
<dbReference type="SMART" id="SM00213">
    <property type="entry name" value="UBQ"/>
    <property type="match status" value="1"/>
</dbReference>
<keyword evidence="1" id="KW-0347">Helicase</keyword>
<dbReference type="CDD" id="cd18799">
    <property type="entry name" value="SF2_C_EcoAI-like"/>
    <property type="match status" value="1"/>
</dbReference>
<evidence type="ECO:0000313" key="7">
    <source>
        <dbReference type="Proteomes" id="UP000646827"/>
    </source>
</evidence>
<dbReference type="GO" id="GO:0016787">
    <property type="term" value="F:hydrolase activity"/>
    <property type="evidence" value="ECO:0007669"/>
    <property type="project" value="InterPro"/>
</dbReference>
<proteinExistence type="predicted"/>
<comment type="caution">
    <text evidence="6">The sequence shown here is derived from an EMBL/GenBank/DDBJ whole genome shotgun (WGS) entry which is preliminary data.</text>
</comment>
<dbReference type="CDD" id="cd17039">
    <property type="entry name" value="Ubl_ubiquitin_like"/>
    <property type="match status" value="1"/>
</dbReference>
<dbReference type="Gene3D" id="1.20.58.120">
    <property type="entry name" value="BAG domain"/>
    <property type="match status" value="1"/>
</dbReference>
<name>A0A8H7S4Q9_9FUNG</name>
<dbReference type="Gene3D" id="3.40.50.300">
    <property type="entry name" value="P-loop containing nucleotide triphosphate hydrolases"/>
    <property type="match status" value="2"/>
</dbReference>
<dbReference type="OrthoDB" id="16911at2759"/>
<dbReference type="PROSITE" id="PS50053">
    <property type="entry name" value="UBIQUITIN_2"/>
    <property type="match status" value="1"/>
</dbReference>
<evidence type="ECO:0000259" key="2">
    <source>
        <dbReference type="PROSITE" id="PS50053"/>
    </source>
</evidence>
<dbReference type="SMART" id="SM00264">
    <property type="entry name" value="BAG"/>
    <property type="match status" value="1"/>
</dbReference>
<dbReference type="Pfam" id="PF02179">
    <property type="entry name" value="BAG"/>
    <property type="match status" value="1"/>
</dbReference>
<sequence>MATLASFFGWRKPSKKELQNTIYVQWGNRQPLEVILKNPNLDQAILKDLKLKIKEVTGVPVAVMKLSVSGANLKDETATLISCGIRAGSTVVFTGDKVDKQTVEKQTSSGNPEEYGLIVRIGKIVDPIKATIESDIDQFKSFVQEQKIPVNEKDKKTMQDKGIYLSEKLMQALISLDGVECPSGFDTARQKRREGVRLLQRLLEQVDEVRAIVVMSNLINKIPAPTPQAHKTLILAHRMELLDQAQIQIKRYNPSWNVVVDQGKRKPNIEDADVIVASVQTLGRKDSNRLERYDPNLFKTIMIDEVHHAAASTYVNILNHFNNTETDHVFIWGCSATVRRHDGIALEGIFDKIVYHTDLLQMMEAGWLSPIKVTTVQTSVDISDVATRNDDFQQGQLARAVNVEPRNDIIYQSWEKYAKNEQNRKSTLIFAVDMEHTLTLCNLFRKHGVSADYVTSKTPSLTRTETLRKFKNGEIPVLVNCGILTEGTDIPRIDCILMARPTKSSVLFQQMFGRGMRLFPEKKDCLVIDFVDNFSKISSEGLITFPTLMGLDHTQVVRDENVLDMERRAVAQTNEEHVVPSNINETEQEDNDDDEITQDIRIKITEYDDLNEFMIETSASPELRSVSVNSWVTVGVDKCVLNILTIGTIKLEQSRKDGIWRGTLTRESAINNNNNNNDITHGPNNKQRRVFFRPAPLPLTADTLSMAIRAADTWVKQNIPRNQQFMASRVASFRKHPATEAQLKILKRHKVEVKQKLTKGQAMDLITRLKLGQRKIWQQEHKKRLEYQKQQERAILKRRK</sequence>
<evidence type="ECO:0008006" key="8">
    <source>
        <dbReference type="Google" id="ProtNLM"/>
    </source>
</evidence>
<dbReference type="InterPro" id="IPR029071">
    <property type="entry name" value="Ubiquitin-like_domsf"/>
</dbReference>
<feature type="domain" description="Helicase ATP-binding" evidence="4">
    <location>
        <begin position="211"/>
        <end position="356"/>
    </location>
</feature>
<evidence type="ECO:0000259" key="5">
    <source>
        <dbReference type="PROSITE" id="PS51194"/>
    </source>
</evidence>
<dbReference type="GO" id="GO:0051087">
    <property type="term" value="F:protein-folding chaperone binding"/>
    <property type="evidence" value="ECO:0007669"/>
    <property type="project" value="InterPro"/>
</dbReference>
<keyword evidence="1" id="KW-0547">Nucleotide-binding</keyword>
<dbReference type="GO" id="GO:0070125">
    <property type="term" value="P:mitochondrial translational elongation"/>
    <property type="evidence" value="ECO:0007669"/>
    <property type="project" value="TreeGrafter"/>
</dbReference>
<evidence type="ECO:0000256" key="1">
    <source>
        <dbReference type="ARBA" id="ARBA00022806"/>
    </source>
</evidence>
<dbReference type="AlphaFoldDB" id="A0A8H7S4Q9"/>
<dbReference type="Proteomes" id="UP000646827">
    <property type="component" value="Unassembled WGS sequence"/>
</dbReference>
<dbReference type="PANTHER" id="PTHR47396:SF1">
    <property type="entry name" value="ATP-DEPENDENT HELICASE IRC3-RELATED"/>
    <property type="match status" value="1"/>
</dbReference>
<dbReference type="GO" id="GO:0061749">
    <property type="term" value="F:forked DNA-dependent helicase activity"/>
    <property type="evidence" value="ECO:0007669"/>
    <property type="project" value="TreeGrafter"/>
</dbReference>
<accession>A0A8H7S4Q9</accession>
<dbReference type="SUPFAM" id="SSF52540">
    <property type="entry name" value="P-loop containing nucleoside triphosphate hydrolases"/>
    <property type="match status" value="1"/>
</dbReference>
<reference evidence="6 7" key="1">
    <citation type="submission" date="2020-12" db="EMBL/GenBank/DDBJ databases">
        <title>Metabolic potential, ecology and presence of endohyphal bacteria is reflected in genomic diversity of Mucoromycotina.</title>
        <authorList>
            <person name="Muszewska A."/>
            <person name="Okrasinska A."/>
            <person name="Steczkiewicz K."/>
            <person name="Drgas O."/>
            <person name="Orlowska M."/>
            <person name="Perlinska-Lenart U."/>
            <person name="Aleksandrzak-Piekarczyk T."/>
            <person name="Szatraj K."/>
            <person name="Zielenkiewicz U."/>
            <person name="Pilsyk S."/>
            <person name="Malc E."/>
            <person name="Mieczkowski P."/>
            <person name="Kruszewska J.S."/>
            <person name="Biernat P."/>
            <person name="Pawlowska J."/>
        </authorList>
    </citation>
    <scope>NUCLEOTIDE SEQUENCE [LARGE SCALE GENOMIC DNA]</scope>
    <source>
        <strain evidence="6 7">CBS 142.35</strain>
    </source>
</reference>
<dbReference type="InterPro" id="IPR000626">
    <property type="entry name" value="Ubiquitin-like_dom"/>
</dbReference>
<dbReference type="GO" id="GO:0005524">
    <property type="term" value="F:ATP binding"/>
    <property type="evidence" value="ECO:0007669"/>
    <property type="project" value="InterPro"/>
</dbReference>
<dbReference type="Pfam" id="PF00271">
    <property type="entry name" value="Helicase_C"/>
    <property type="match status" value="1"/>
</dbReference>
<keyword evidence="1" id="KW-0067">ATP-binding</keyword>
<dbReference type="InterPro" id="IPR050742">
    <property type="entry name" value="Helicase_Restrict-Modif_Enz"/>
</dbReference>
<evidence type="ECO:0000259" key="4">
    <source>
        <dbReference type="PROSITE" id="PS51192"/>
    </source>
</evidence>
<dbReference type="Gene3D" id="3.10.20.90">
    <property type="entry name" value="Phosphatidylinositol 3-kinase Catalytic Subunit, Chain A, domain 1"/>
    <property type="match status" value="1"/>
</dbReference>
<keyword evidence="7" id="KW-1185">Reference proteome</keyword>
<organism evidence="6 7">
    <name type="scientific">Circinella minor</name>
    <dbReference type="NCBI Taxonomy" id="1195481"/>
    <lineage>
        <taxon>Eukaryota</taxon>
        <taxon>Fungi</taxon>
        <taxon>Fungi incertae sedis</taxon>
        <taxon>Mucoromycota</taxon>
        <taxon>Mucoromycotina</taxon>
        <taxon>Mucoromycetes</taxon>
        <taxon>Mucorales</taxon>
        <taxon>Lichtheimiaceae</taxon>
        <taxon>Circinella</taxon>
    </lineage>
</organism>
<dbReference type="SMART" id="SM00490">
    <property type="entry name" value="HELICc"/>
    <property type="match status" value="1"/>
</dbReference>
<gene>
    <name evidence="6" type="ORF">INT45_000849</name>
</gene>
<dbReference type="GO" id="GO:0036121">
    <property type="term" value="F:double-stranded DNA helicase activity"/>
    <property type="evidence" value="ECO:0007669"/>
    <property type="project" value="TreeGrafter"/>
</dbReference>
<evidence type="ECO:0000313" key="6">
    <source>
        <dbReference type="EMBL" id="KAG2223529.1"/>
    </source>
</evidence>
<dbReference type="SUPFAM" id="SSF54236">
    <property type="entry name" value="Ubiquitin-like"/>
    <property type="match status" value="1"/>
</dbReference>
<feature type="domain" description="Helicase C-terminal" evidence="5">
    <location>
        <begin position="413"/>
        <end position="563"/>
    </location>
</feature>
<dbReference type="InterPro" id="IPR006935">
    <property type="entry name" value="Helicase/UvrB_N"/>
</dbReference>
<dbReference type="PROSITE" id="PS51194">
    <property type="entry name" value="HELICASE_CTER"/>
    <property type="match status" value="1"/>
</dbReference>
<dbReference type="InterPro" id="IPR027417">
    <property type="entry name" value="P-loop_NTPase"/>
</dbReference>
<dbReference type="GO" id="GO:0000403">
    <property type="term" value="F:Y-form DNA binding"/>
    <property type="evidence" value="ECO:0007669"/>
    <property type="project" value="TreeGrafter"/>
</dbReference>
<dbReference type="InterPro" id="IPR036533">
    <property type="entry name" value="BAG_dom_sf"/>
</dbReference>
<feature type="domain" description="BAG" evidence="3">
    <location>
        <begin position="140"/>
        <end position="210"/>
    </location>
</feature>